<dbReference type="Gene3D" id="3.90.550.10">
    <property type="entry name" value="Spore Coat Polysaccharide Biosynthesis Protein SpsA, Chain A"/>
    <property type="match status" value="1"/>
</dbReference>
<evidence type="ECO:0000313" key="3">
    <source>
        <dbReference type="Proteomes" id="UP000436181"/>
    </source>
</evidence>
<dbReference type="Pfam" id="PF00535">
    <property type="entry name" value="Glycos_transf_2"/>
    <property type="match status" value="1"/>
</dbReference>
<dbReference type="EMBL" id="WBZJ01000003">
    <property type="protein sequence ID" value="KAB3519958.1"/>
    <property type="molecule type" value="Genomic_DNA"/>
</dbReference>
<comment type="caution">
    <text evidence="2">The sequence shown here is derived from an EMBL/GenBank/DDBJ whole genome shotgun (WGS) entry which is preliminary data.</text>
</comment>
<evidence type="ECO:0000259" key="1">
    <source>
        <dbReference type="Pfam" id="PF00535"/>
    </source>
</evidence>
<sequence length="681" mass="76770">MSTATIRGIHVGSEAFLRSIHADDCLSLCPHDFSPENLRAADNANADPAHYVLLEIHAQKLSPEMRSSVRETLQWLRVNNPDIRIILWQTGATLAVEECNDLIELADILLTERGSANCALPADTAHTLRVETIQCLPEDSERPWFISDSGELSTQITGAIPAVDRAAAAPTLTVAERFLADADYIRRGFLVRDIYDAQLFNSLPSLLFSADLCDGLNAPDTLTENQRELLGIVLLNASQQCMKNYSRRGQLRRILRSIVPKANLPCAEPFECIQHVTHENAAEQKSAQQNPAQQRVVFSRERADTAEDREVFHLSTPQPVELTPERIQDLVLLLRASGLDAISLDWDSLARRFLLPTELTSTELNLTEPEPTELAPATHTPALTLITPVCNNADFYLGRCLLSLLCHSTWDRWQILIVDDGSTPSDSLSALERLDRLVPQMTVLRAGATPSGSASRPRNRGIDAARGDFVAFLDPDNEISFRGYDRLLERAGALHRESRRRQPDFLVGYQRKIATNTVGTDGYYEGLKGRCFALSARAFLWLFAFPVIPTQSSLISRALLHQSGIRFVEGGVGQDSLFGWQIAVAARQRGCVTDAYVNYYAEREGSVTNVITADYFRKSLLREKQTARWLREKRLFRRYRATKYRRFMWEWYVPKLAQVPHQERRPTLEYIREIADLYNHG</sequence>
<proteinExistence type="predicted"/>
<dbReference type="PANTHER" id="PTHR43685">
    <property type="entry name" value="GLYCOSYLTRANSFERASE"/>
    <property type="match status" value="1"/>
</dbReference>
<accession>A0ABQ6VCX5</accession>
<dbReference type="InterPro" id="IPR001173">
    <property type="entry name" value="Glyco_trans_2-like"/>
</dbReference>
<gene>
    <name evidence="2" type="ORF">F8377_08625</name>
</gene>
<dbReference type="Proteomes" id="UP000436181">
    <property type="component" value="Unassembled WGS sequence"/>
</dbReference>
<reference evidence="2 3" key="1">
    <citation type="submission" date="2019-10" db="EMBL/GenBank/DDBJ databases">
        <title>Corynebacterium sp novel species isolated from the respiratory tract of Marmot.</title>
        <authorList>
            <person name="Zhang G."/>
        </authorList>
    </citation>
    <scope>NUCLEOTIDE SEQUENCE [LARGE SCALE GENOMIC DNA]</scope>
    <source>
        <strain evidence="2 3">336</strain>
    </source>
</reference>
<dbReference type="SUPFAM" id="SSF53448">
    <property type="entry name" value="Nucleotide-diphospho-sugar transferases"/>
    <property type="match status" value="1"/>
</dbReference>
<evidence type="ECO:0000313" key="2">
    <source>
        <dbReference type="EMBL" id="KAB3519958.1"/>
    </source>
</evidence>
<dbReference type="CDD" id="cd00761">
    <property type="entry name" value="Glyco_tranf_GTA_type"/>
    <property type="match status" value="1"/>
</dbReference>
<dbReference type="InterPro" id="IPR050834">
    <property type="entry name" value="Glycosyltransf_2"/>
</dbReference>
<keyword evidence="3" id="KW-1185">Reference proteome</keyword>
<dbReference type="RefSeq" id="WP_151844717.1">
    <property type="nucleotide sequence ID" value="NZ_WBZJ01000003.1"/>
</dbReference>
<dbReference type="InterPro" id="IPR029044">
    <property type="entry name" value="Nucleotide-diphossugar_trans"/>
</dbReference>
<feature type="domain" description="Glycosyltransferase 2-like" evidence="1">
    <location>
        <begin position="385"/>
        <end position="491"/>
    </location>
</feature>
<protein>
    <submittedName>
        <fullName evidence="2">Glycosyltransferase</fullName>
    </submittedName>
</protein>
<organism evidence="2 3">
    <name type="scientific">Corynebacterium zhongnanshanii</name>
    <dbReference type="NCBI Taxonomy" id="2768834"/>
    <lineage>
        <taxon>Bacteria</taxon>
        <taxon>Bacillati</taxon>
        <taxon>Actinomycetota</taxon>
        <taxon>Actinomycetes</taxon>
        <taxon>Mycobacteriales</taxon>
        <taxon>Corynebacteriaceae</taxon>
        <taxon>Corynebacterium</taxon>
    </lineage>
</organism>
<dbReference type="PANTHER" id="PTHR43685:SF2">
    <property type="entry name" value="GLYCOSYLTRANSFERASE 2-LIKE DOMAIN-CONTAINING PROTEIN"/>
    <property type="match status" value="1"/>
</dbReference>
<name>A0ABQ6VCX5_9CORY</name>